<dbReference type="Proteomes" id="UP000276133">
    <property type="component" value="Unassembled WGS sequence"/>
</dbReference>
<evidence type="ECO:0000313" key="2">
    <source>
        <dbReference type="Proteomes" id="UP000276133"/>
    </source>
</evidence>
<evidence type="ECO:0000313" key="1">
    <source>
        <dbReference type="EMBL" id="RNA08067.1"/>
    </source>
</evidence>
<organism evidence="1 2">
    <name type="scientific">Brachionus plicatilis</name>
    <name type="common">Marine rotifer</name>
    <name type="synonym">Brachionus muelleri</name>
    <dbReference type="NCBI Taxonomy" id="10195"/>
    <lineage>
        <taxon>Eukaryota</taxon>
        <taxon>Metazoa</taxon>
        <taxon>Spiralia</taxon>
        <taxon>Gnathifera</taxon>
        <taxon>Rotifera</taxon>
        <taxon>Eurotatoria</taxon>
        <taxon>Monogononta</taxon>
        <taxon>Pseudotrocha</taxon>
        <taxon>Ploima</taxon>
        <taxon>Brachionidae</taxon>
        <taxon>Brachionus</taxon>
    </lineage>
</organism>
<dbReference type="AlphaFoldDB" id="A0A3M7Q9D5"/>
<gene>
    <name evidence="1" type="ORF">BpHYR1_018738</name>
</gene>
<proteinExistence type="predicted"/>
<protein>
    <submittedName>
        <fullName evidence="1">Uncharacterized protein</fullName>
    </submittedName>
</protein>
<accession>A0A3M7Q9D5</accession>
<keyword evidence="2" id="KW-1185">Reference proteome</keyword>
<comment type="caution">
    <text evidence="1">The sequence shown here is derived from an EMBL/GenBank/DDBJ whole genome shotgun (WGS) entry which is preliminary data.</text>
</comment>
<dbReference type="EMBL" id="REGN01006866">
    <property type="protein sequence ID" value="RNA08067.1"/>
    <property type="molecule type" value="Genomic_DNA"/>
</dbReference>
<sequence length="118" mass="14240">MQSKLSSPKFSYPNFDIFLQFLHYQSSKQTVKFKNKSLNNNLLKFRNFFSTETKSGSREQISYESFWVLNRKLENFCKKKLSYSRFLFFPNILLNESSFDFQFIFSLLINKKKEILLI</sequence>
<reference evidence="1 2" key="1">
    <citation type="journal article" date="2018" name="Sci. Rep.">
        <title>Genomic signatures of local adaptation to the degree of environmental predictability in rotifers.</title>
        <authorList>
            <person name="Franch-Gras L."/>
            <person name="Hahn C."/>
            <person name="Garcia-Roger E.M."/>
            <person name="Carmona M.J."/>
            <person name="Serra M."/>
            <person name="Gomez A."/>
        </authorList>
    </citation>
    <scope>NUCLEOTIDE SEQUENCE [LARGE SCALE GENOMIC DNA]</scope>
    <source>
        <strain evidence="1">HYR1</strain>
    </source>
</reference>
<name>A0A3M7Q9D5_BRAPC</name>